<reference evidence="1" key="1">
    <citation type="submission" date="2024-05" db="EMBL/GenBank/DDBJ databases">
        <title>Herbiconiux sp. A18JL235.</title>
        <authorList>
            <person name="Zhang G."/>
        </authorList>
    </citation>
    <scope>NUCLEOTIDE SEQUENCE</scope>
    <source>
        <strain evidence="1">A18JL235</strain>
        <plasmid evidence="1">unnamed2</plasmid>
    </source>
</reference>
<protein>
    <submittedName>
        <fullName evidence="1">Helix-turn-helix domain-containing protein</fullName>
    </submittedName>
</protein>
<organism evidence="1">
    <name type="scientific">Herbiconiux sp. A18JL235</name>
    <dbReference type="NCBI Taxonomy" id="3152363"/>
    <lineage>
        <taxon>Bacteria</taxon>
        <taxon>Bacillati</taxon>
        <taxon>Actinomycetota</taxon>
        <taxon>Actinomycetes</taxon>
        <taxon>Micrococcales</taxon>
        <taxon>Microbacteriaceae</taxon>
        <taxon>Herbiconiux</taxon>
    </lineage>
</organism>
<dbReference type="AlphaFoldDB" id="A0AB39BMJ2"/>
<gene>
    <name evidence="1" type="ORF">ABFY20_20245</name>
</gene>
<dbReference type="Pfam" id="PF13384">
    <property type="entry name" value="HTH_23"/>
    <property type="match status" value="1"/>
</dbReference>
<geneLocation type="plasmid" evidence="1">
    <name>unnamed2</name>
</geneLocation>
<sequence>MKAYPARPHPAREEFARLRAEGMSCREAAARVGIHERTARDCGVDA</sequence>
<evidence type="ECO:0000313" key="1">
    <source>
        <dbReference type="EMBL" id="XDI07636.1"/>
    </source>
</evidence>
<name>A0AB39BMJ2_9MICO</name>
<accession>A0AB39BMJ2</accession>
<dbReference type="EMBL" id="CP162513">
    <property type="protein sequence ID" value="XDI07636.1"/>
    <property type="molecule type" value="Genomic_DNA"/>
</dbReference>
<keyword evidence="1" id="KW-0614">Plasmid</keyword>
<proteinExistence type="predicted"/>
<dbReference type="RefSeq" id="WP_368500000.1">
    <property type="nucleotide sequence ID" value="NZ_CP162513.1"/>
</dbReference>